<dbReference type="InterPro" id="IPR036397">
    <property type="entry name" value="RNaseH_sf"/>
</dbReference>
<evidence type="ECO:0000256" key="6">
    <source>
        <dbReference type="ARBA" id="ARBA00022918"/>
    </source>
</evidence>
<dbReference type="Gene3D" id="3.30.420.10">
    <property type="entry name" value="Ribonuclease H-like superfamily/Ribonuclease H"/>
    <property type="match status" value="2"/>
</dbReference>
<evidence type="ECO:0000256" key="7">
    <source>
        <dbReference type="SAM" id="MobiDB-lite"/>
    </source>
</evidence>
<dbReference type="InterPro" id="IPR043502">
    <property type="entry name" value="DNA/RNA_pol_sf"/>
</dbReference>
<sequence>MKSTPTTVTTRDAGSSFFEESIPNAMTSNTSQAGTAVFTYKPYVNVSALEDFNEKASLSTRIRWLEKFQSMAVQGGWSDKTRIYEMKLKLLSSARDWRYNMDENVRHSWKRFLKAFTEKYYKAKTSDSESCDQLPEVVQREGASFQDRGPDVQPFGPEGDGEDEGDFVDALEEVTSPSEDDDGDEYFDAISLDDDYVCDPPNEILEEEDDDVPVQDWPSTPLRKLELEYERCVKMNVEDLDSEPTIYIQEGSELLSLLRDQLVLLPELKDLSPSCDIETADVGESGSTTPDEEHKMRDILKYHRSIFLGDGNAAPAPARGVVCDLDVGDAKPVAQRSRSVAPHLSMKKNDVDIRMCIDYRVVNTFIKLSNYPLPLIDDLLIGFESAMWFMSLDMASGFWAIRMTERAKLISAFVCPFGHFQWVRMPFGLKNAPLVYQAVINNCLWGFVRLPPEEEAEVDRDVLDFLQLECPRGGVTEEKVLALTDTMTVFQRNIPTPSHMGPVLGRISYIDDIAHGAVSWDQLCEDLNKLLFRLRYWNISASLPKSEFGKQSIPYLSHEISAEGIRATPKIAKGVQDLPFPNTLKGVQSFLGSLNYYHKFIEDFPVVAAVLYELTDEQIRSKRDLSRAKESFEILKRKIVSTPLLRHPGRTKPFVIIQHANRWAACAVLGQEYDGVIHPVRYTGRVLNDEELRYHIAEKEAIAVLRVLQVFRTLIEGCPLEVYIRYSVLKWIIQSKTADGRCVSWGVTLSHWNLDIRKVKKDEDGLAAIMGAGITPRDHLGEVAVSLVPATGLVKAPLVISVEMLVYDFEGVMLSFDGAAKTSTRRGSCGSILWKLPGRSVMEAHGFILEDVTVNDAEYSGLLKGLQMVRERDIAELVVVGDSRIVIQQVQDFNQAADYITSKILVLDDSWTVQEEDERRHLEQVSKIPEQLMKSQASLGVDIRVPESLADVSFQKENVDVSSESAPLPNAARVMAAVTQSGAQREVEDSSRAPLGPSEYQAERWRRIKVHQRSEEYLAELVRFLKGDFESFSPRRLRKISKVANLFALDSRGIVYRLARSTRDRPQDFADEPRLVVPKALQADILHYAHEDYQGGHQRKTRTHERLRSEFYWPEMYADVDRFVEECVDCASEKGRPPNPGASPGNITPRRPFEAVSMDFVAHMHKSARGNTFLLLFQDIFSGYVMCKPMSSTTAQDVAEAYEERVFRSFGASSLVRHDQDPRFMSEVFTRFRELLGSRQQATLAYRPQANGQQERSVQTVIRSVRAYIAEANQSDWDDHAERLMSP</sequence>
<dbReference type="FunFam" id="1.10.340.70:FF:000001">
    <property type="entry name" value="Retrovirus-related Pol polyprotein from transposon gypsy-like Protein"/>
    <property type="match status" value="1"/>
</dbReference>
<dbReference type="Pfam" id="PF17921">
    <property type="entry name" value="Integrase_H2C2"/>
    <property type="match status" value="1"/>
</dbReference>
<keyword evidence="6" id="KW-0695">RNA-directed DNA polymerase</keyword>
<dbReference type="SUPFAM" id="SSF53098">
    <property type="entry name" value="Ribonuclease H-like"/>
    <property type="match status" value="2"/>
</dbReference>
<evidence type="ECO:0000256" key="1">
    <source>
        <dbReference type="ARBA" id="ARBA00022679"/>
    </source>
</evidence>
<evidence type="ECO:0000313" key="10">
    <source>
        <dbReference type="Proteomes" id="UP000434957"/>
    </source>
</evidence>
<dbReference type="InterPro" id="IPR043128">
    <property type="entry name" value="Rev_trsase/Diguanyl_cyclase"/>
</dbReference>
<feature type="domain" description="Integrase catalytic" evidence="8">
    <location>
        <begin position="1148"/>
        <end position="1287"/>
    </location>
</feature>
<dbReference type="InterPro" id="IPR050951">
    <property type="entry name" value="Retrovirus_Pol_polyprotein"/>
</dbReference>
<evidence type="ECO:0000256" key="4">
    <source>
        <dbReference type="ARBA" id="ARBA00022759"/>
    </source>
</evidence>
<evidence type="ECO:0000256" key="3">
    <source>
        <dbReference type="ARBA" id="ARBA00022722"/>
    </source>
</evidence>
<dbReference type="Gene3D" id="3.10.10.10">
    <property type="entry name" value="HIV Type 1 Reverse Transcriptase, subunit A, domain 1"/>
    <property type="match status" value="1"/>
</dbReference>
<dbReference type="GO" id="GO:0015074">
    <property type="term" value="P:DNA integration"/>
    <property type="evidence" value="ECO:0007669"/>
    <property type="project" value="InterPro"/>
</dbReference>
<dbReference type="InterPro" id="IPR001584">
    <property type="entry name" value="Integrase_cat-core"/>
</dbReference>
<dbReference type="Proteomes" id="UP000434957">
    <property type="component" value="Unassembled WGS sequence"/>
</dbReference>
<dbReference type="InterPro" id="IPR041588">
    <property type="entry name" value="Integrase_H2C2"/>
</dbReference>
<dbReference type="Pfam" id="PF13456">
    <property type="entry name" value="RVT_3"/>
    <property type="match status" value="1"/>
</dbReference>
<keyword evidence="10" id="KW-1185">Reference proteome</keyword>
<evidence type="ECO:0000256" key="2">
    <source>
        <dbReference type="ARBA" id="ARBA00022695"/>
    </source>
</evidence>
<dbReference type="InterPro" id="IPR012337">
    <property type="entry name" value="RNaseH-like_sf"/>
</dbReference>
<keyword evidence="2" id="KW-0548">Nucleotidyltransferase</keyword>
<dbReference type="InterPro" id="IPR000477">
    <property type="entry name" value="RT_dom"/>
</dbReference>
<dbReference type="PANTHER" id="PTHR37984:SF5">
    <property type="entry name" value="PROTEIN NYNRIN-LIKE"/>
    <property type="match status" value="1"/>
</dbReference>
<protein>
    <recommendedName>
        <fullName evidence="8">Integrase catalytic domain-containing protein</fullName>
    </recommendedName>
</protein>
<proteinExistence type="predicted"/>
<dbReference type="Pfam" id="PF00078">
    <property type="entry name" value="RVT_1"/>
    <property type="match status" value="1"/>
</dbReference>
<dbReference type="SUPFAM" id="SSF56672">
    <property type="entry name" value="DNA/RNA polymerases"/>
    <property type="match status" value="1"/>
</dbReference>
<dbReference type="Gene3D" id="1.10.340.70">
    <property type="match status" value="1"/>
</dbReference>
<dbReference type="GO" id="GO:0003676">
    <property type="term" value="F:nucleic acid binding"/>
    <property type="evidence" value="ECO:0007669"/>
    <property type="project" value="InterPro"/>
</dbReference>
<evidence type="ECO:0000259" key="8">
    <source>
        <dbReference type="PROSITE" id="PS50994"/>
    </source>
</evidence>
<feature type="region of interest" description="Disordered" evidence="7">
    <location>
        <begin position="139"/>
        <end position="165"/>
    </location>
</feature>
<dbReference type="PANTHER" id="PTHR37984">
    <property type="entry name" value="PROTEIN CBG26694"/>
    <property type="match status" value="1"/>
</dbReference>
<keyword evidence="5" id="KW-0378">Hydrolase</keyword>
<keyword evidence="1" id="KW-0808">Transferase</keyword>
<comment type="caution">
    <text evidence="9">The sequence shown here is derived from an EMBL/GenBank/DDBJ whole genome shotgun (WGS) entry which is preliminary data.</text>
</comment>
<dbReference type="Pfam" id="PF17917">
    <property type="entry name" value="RT_RNaseH"/>
    <property type="match status" value="1"/>
</dbReference>
<dbReference type="GO" id="GO:0003964">
    <property type="term" value="F:RNA-directed DNA polymerase activity"/>
    <property type="evidence" value="ECO:0007669"/>
    <property type="project" value="UniProtKB-KW"/>
</dbReference>
<evidence type="ECO:0000256" key="5">
    <source>
        <dbReference type="ARBA" id="ARBA00022801"/>
    </source>
</evidence>
<dbReference type="InterPro" id="IPR041373">
    <property type="entry name" value="RT_RNaseH"/>
</dbReference>
<keyword evidence="4" id="KW-0255">Endonuclease</keyword>
<name>A0A6A4EG25_9STRA</name>
<keyword evidence="3" id="KW-0540">Nuclease</keyword>
<evidence type="ECO:0000313" key="9">
    <source>
        <dbReference type="EMBL" id="KAE9321888.1"/>
    </source>
</evidence>
<dbReference type="CDD" id="cd01647">
    <property type="entry name" value="RT_LTR"/>
    <property type="match status" value="1"/>
</dbReference>
<dbReference type="PROSITE" id="PS50994">
    <property type="entry name" value="INTEGRASE"/>
    <property type="match status" value="1"/>
</dbReference>
<dbReference type="EMBL" id="QXFT01001324">
    <property type="protein sequence ID" value="KAE9321888.1"/>
    <property type="molecule type" value="Genomic_DNA"/>
</dbReference>
<organism evidence="9 10">
    <name type="scientific">Phytophthora rubi</name>
    <dbReference type="NCBI Taxonomy" id="129364"/>
    <lineage>
        <taxon>Eukaryota</taxon>
        <taxon>Sar</taxon>
        <taxon>Stramenopiles</taxon>
        <taxon>Oomycota</taxon>
        <taxon>Peronosporomycetes</taxon>
        <taxon>Peronosporales</taxon>
        <taxon>Peronosporaceae</taxon>
        <taxon>Phytophthora</taxon>
    </lineage>
</organism>
<accession>A0A6A4EG25</accession>
<dbReference type="Gene3D" id="3.30.70.270">
    <property type="match status" value="3"/>
</dbReference>
<reference evidence="9 10" key="1">
    <citation type="submission" date="2018-08" db="EMBL/GenBank/DDBJ databases">
        <title>Genomic investigation of the strawberry pathogen Phytophthora fragariae indicates pathogenicity is determined by transcriptional variation in three key races.</title>
        <authorList>
            <person name="Adams T.M."/>
            <person name="Armitage A.D."/>
            <person name="Sobczyk M.K."/>
            <person name="Bates H.J."/>
            <person name="Dunwell J.M."/>
            <person name="Nellist C.F."/>
            <person name="Harrison R.J."/>
        </authorList>
    </citation>
    <scope>NUCLEOTIDE SEQUENCE [LARGE SCALE GENOMIC DNA]</scope>
    <source>
        <strain evidence="9 10">SCRP333</strain>
    </source>
</reference>
<gene>
    <name evidence="9" type="ORF">PR003_g17359</name>
</gene>
<dbReference type="GO" id="GO:0004523">
    <property type="term" value="F:RNA-DNA hybrid ribonuclease activity"/>
    <property type="evidence" value="ECO:0007669"/>
    <property type="project" value="InterPro"/>
</dbReference>
<dbReference type="InterPro" id="IPR002156">
    <property type="entry name" value="RNaseH_domain"/>
</dbReference>